<feature type="region of interest" description="Disordered" evidence="1">
    <location>
        <begin position="420"/>
        <end position="494"/>
    </location>
</feature>
<feature type="compositionally biased region" description="Low complexity" evidence="1">
    <location>
        <begin position="425"/>
        <end position="434"/>
    </location>
</feature>
<dbReference type="InterPro" id="IPR027417">
    <property type="entry name" value="P-loop_NTPase"/>
</dbReference>
<feature type="domain" description="KAP NTPase" evidence="2">
    <location>
        <begin position="18"/>
        <end position="352"/>
    </location>
</feature>
<gene>
    <name evidence="3" type="ORF">ISG29_04920</name>
</gene>
<evidence type="ECO:0000259" key="2">
    <source>
        <dbReference type="Pfam" id="PF07693"/>
    </source>
</evidence>
<evidence type="ECO:0000256" key="1">
    <source>
        <dbReference type="SAM" id="MobiDB-lite"/>
    </source>
</evidence>
<evidence type="ECO:0000313" key="4">
    <source>
        <dbReference type="Proteomes" id="UP000656804"/>
    </source>
</evidence>
<proteinExistence type="predicted"/>
<dbReference type="Pfam" id="PF07693">
    <property type="entry name" value="KAP_NTPase"/>
    <property type="match status" value="1"/>
</dbReference>
<evidence type="ECO:0000313" key="3">
    <source>
        <dbReference type="EMBL" id="MBF4161022.1"/>
    </source>
</evidence>
<reference evidence="3" key="1">
    <citation type="submission" date="2020-11" db="EMBL/GenBank/DDBJ databases">
        <title>Nocardioides sp. CBS4Y-1, whole genome shotgun sequence.</title>
        <authorList>
            <person name="Tuo L."/>
        </authorList>
    </citation>
    <scope>NUCLEOTIDE SEQUENCE</scope>
    <source>
        <strain evidence="3">CBS4Y-1</strain>
    </source>
</reference>
<dbReference type="AlphaFoldDB" id="A0A930UWM0"/>
<dbReference type="Proteomes" id="UP000656804">
    <property type="component" value="Unassembled WGS sequence"/>
</dbReference>
<accession>A0A930UWM0</accession>
<dbReference type="InterPro" id="IPR011646">
    <property type="entry name" value="KAP_P-loop"/>
</dbReference>
<keyword evidence="4" id="KW-1185">Reference proteome</keyword>
<dbReference type="Gene3D" id="3.40.50.300">
    <property type="entry name" value="P-loop containing nucleotide triphosphate hydrolases"/>
    <property type="match status" value="1"/>
</dbReference>
<dbReference type="PANTHER" id="PTHR22674">
    <property type="entry name" value="NTPASE, KAP FAMILY P-LOOP DOMAIN-CONTAINING 1"/>
    <property type="match status" value="1"/>
</dbReference>
<name>A0A930UWM0_9ACTN</name>
<dbReference type="EMBL" id="JADIVZ010000002">
    <property type="protein sequence ID" value="MBF4161022.1"/>
    <property type="molecule type" value="Genomic_DNA"/>
</dbReference>
<comment type="caution">
    <text evidence="3">The sequence shown here is derived from an EMBL/GenBank/DDBJ whole genome shotgun (WGS) entry which is preliminary data.</text>
</comment>
<organism evidence="3 4">
    <name type="scientific">Nocardioides acrostichi</name>
    <dbReference type="NCBI Taxonomy" id="2784339"/>
    <lineage>
        <taxon>Bacteria</taxon>
        <taxon>Bacillati</taxon>
        <taxon>Actinomycetota</taxon>
        <taxon>Actinomycetes</taxon>
        <taxon>Propionibacteriales</taxon>
        <taxon>Nocardioidaceae</taxon>
        <taxon>Nocardioides</taxon>
    </lineage>
</organism>
<dbReference type="PANTHER" id="PTHR22674:SF6">
    <property type="entry name" value="NTPASE KAP FAMILY P-LOOP DOMAIN-CONTAINING PROTEIN 1"/>
    <property type="match status" value="1"/>
</dbReference>
<dbReference type="SUPFAM" id="SSF52540">
    <property type="entry name" value="P-loop containing nucleoside triphosphate hydrolases"/>
    <property type="match status" value="1"/>
</dbReference>
<dbReference type="InterPro" id="IPR052754">
    <property type="entry name" value="NTPase_KAP_P-loop"/>
</dbReference>
<sequence>MYSDNETDVDLLGFEDEVHNIVDLVTDPTVLPVTAGILADWGAGKSSLLKMVAKELRSRDVVVVEFSPWRIETYDDAKTAFLSAVVEQVADHLPDEPETPLARRAAETLSMLRRRVKWMRVAGLAAKHIVTLSAPTLDELDGLLKDDKDAGNQPSSESVSRDFRSEFEELVAGLEGQLVVVLVDDLDRSMPEQVPEILQAIRLFLSVSGTAFVLATDERVVRDAIRIRYPHAALASETNLPSEYLEKIVQVPVRIPPVGPAEAESYLNLLVAQRHLSEEHMVACLAKAKEIRASGSVSVSMNLGLAREAVGGDVGDAAEREFALMGRVSRLLAVGLKGNPRQLKRYLNAMEMRWSTALRRRLDLDRGVVAKLMVLEYAEPARYKELHRWVTEAPEASKVLGGLEAKSRRMLGITELALDHDSGVTSSTPTAEAESTSRGDDDGAVAARKSGQRTPERLHSVPRGDTATTGEKDSGASRSRSRQPARQEEPAMPAGAARWLESKWEVDWLALDPPLAGIDLGPYFELGRAGLPSVAVRARALPERLQQLLQMMASNDSNVRDTAAEKADALDAAEASLLADAALDRLPSEKLPGNLILSLATVAGNHASLAPGLLLAIRGVPFDGLTVGVPLGFARRLKGAATDTAVDEVLRMWAQQSVNTSVARTAQQELDRRAKQ</sequence>
<protein>
    <recommendedName>
        <fullName evidence="2">KAP NTPase domain-containing protein</fullName>
    </recommendedName>
</protein>
<dbReference type="RefSeq" id="WP_194502298.1">
    <property type="nucleotide sequence ID" value="NZ_JADIVZ010000002.1"/>
</dbReference>